<dbReference type="Proteomes" id="UP000009223">
    <property type="component" value="Chromosome"/>
</dbReference>
<feature type="coiled-coil region" evidence="1">
    <location>
        <begin position="3"/>
        <end position="30"/>
    </location>
</feature>
<keyword evidence="3" id="KW-1185">Reference proteome</keyword>
<sequence>MNINESFRLRNRLKDRIRDLKERVASAEYEKTEGGEEHTWRLDGKTLKETIELTDTLMDLLCTLNEAIENANTENRLDLVRMEALKQKLAFYSGIVLKCREGKRFEYEYPEGYGSEKMTKITKVLVLDQPSMVEKYNALKNESVQIEVKLSKHNAKINVEFDASKIEEALT</sequence>
<name>F5YL58_TREPZ</name>
<evidence type="ECO:0000313" key="3">
    <source>
        <dbReference type="Proteomes" id="UP000009223"/>
    </source>
</evidence>
<dbReference type="EMBL" id="CP001843">
    <property type="protein sequence ID" value="AEF86292.1"/>
    <property type="molecule type" value="Genomic_DNA"/>
</dbReference>
<gene>
    <name evidence="2" type="ordered locus">TREPR_1871</name>
</gene>
<dbReference type="AlphaFoldDB" id="F5YL58"/>
<evidence type="ECO:0000256" key="1">
    <source>
        <dbReference type="SAM" id="Coils"/>
    </source>
</evidence>
<protein>
    <submittedName>
        <fullName evidence="2">Uncharacterized protein</fullName>
    </submittedName>
</protein>
<reference evidence="3" key="1">
    <citation type="submission" date="2009-12" db="EMBL/GenBank/DDBJ databases">
        <title>Complete sequence of Treponema primitia strain ZAS-2.</title>
        <authorList>
            <person name="Tetu S.G."/>
            <person name="Matson E."/>
            <person name="Ren Q."/>
            <person name="Seshadri R."/>
            <person name="Elbourne L."/>
            <person name="Hassan K.A."/>
            <person name="Durkin A."/>
            <person name="Radune D."/>
            <person name="Mohamoud Y."/>
            <person name="Shay R."/>
            <person name="Jin S."/>
            <person name="Zhang X."/>
            <person name="Lucey K."/>
            <person name="Ballor N.R."/>
            <person name="Ottesen E."/>
            <person name="Rosenthal R."/>
            <person name="Allen A."/>
            <person name="Leadbetter J.R."/>
            <person name="Paulsen I.T."/>
        </authorList>
    </citation>
    <scope>NUCLEOTIDE SEQUENCE [LARGE SCALE GENOMIC DNA]</scope>
    <source>
        <strain evidence="3">ATCC BAA-887 / DSM 12427 / ZAS-2</strain>
    </source>
</reference>
<dbReference type="HOGENOM" id="CLU_1562200_0_0_12"/>
<evidence type="ECO:0000313" key="2">
    <source>
        <dbReference type="EMBL" id="AEF86292.1"/>
    </source>
</evidence>
<proteinExistence type="predicted"/>
<dbReference type="RefSeq" id="WP_015708270.1">
    <property type="nucleotide sequence ID" value="NC_015578.1"/>
</dbReference>
<organism evidence="2 3">
    <name type="scientific">Treponema primitia (strain ATCC BAA-887 / DSM 12427 / ZAS-2)</name>
    <dbReference type="NCBI Taxonomy" id="545694"/>
    <lineage>
        <taxon>Bacteria</taxon>
        <taxon>Pseudomonadati</taxon>
        <taxon>Spirochaetota</taxon>
        <taxon>Spirochaetia</taxon>
        <taxon>Spirochaetales</taxon>
        <taxon>Treponemataceae</taxon>
        <taxon>Treponema</taxon>
    </lineage>
</organism>
<keyword evidence="1" id="KW-0175">Coiled coil</keyword>
<reference evidence="2 3" key="2">
    <citation type="journal article" date="2011" name="ISME J.">
        <title>RNA-seq reveals cooperative metabolic interactions between two termite-gut spirochete species in co-culture.</title>
        <authorList>
            <person name="Rosenthal A.Z."/>
            <person name="Matson E.G."/>
            <person name="Eldar A."/>
            <person name="Leadbetter J.R."/>
        </authorList>
    </citation>
    <scope>NUCLEOTIDE SEQUENCE [LARGE SCALE GENOMIC DNA]</scope>
    <source>
        <strain evidence="3">ATCC BAA-887 / DSM 12427 / ZAS-2</strain>
    </source>
</reference>
<accession>F5YL58</accession>
<dbReference type="KEGG" id="tpi:TREPR_1871"/>
<dbReference type="STRING" id="545694.TREPR_1871"/>